<evidence type="ECO:0000259" key="11">
    <source>
        <dbReference type="Pfam" id="PF09349"/>
    </source>
</evidence>
<comment type="pathway">
    <text evidence="3">Purine metabolism; urate degradation; (S)-allantoin from urate: step 3/3.</text>
</comment>
<evidence type="ECO:0000256" key="8">
    <source>
        <dbReference type="ARBA" id="ARBA00023239"/>
    </source>
</evidence>
<dbReference type="GO" id="GO:0005777">
    <property type="term" value="C:peroxisome"/>
    <property type="evidence" value="ECO:0007669"/>
    <property type="project" value="TreeGrafter"/>
</dbReference>
<evidence type="ECO:0000256" key="4">
    <source>
        <dbReference type="ARBA" id="ARBA00005793"/>
    </source>
</evidence>
<accession>A0A6M2DV33</accession>
<feature type="domain" description="Oxo-4-hydroxy-4-carboxy-5-ureidoimidazoline decarboxylase" evidence="11">
    <location>
        <begin position="7"/>
        <end position="162"/>
    </location>
</feature>
<dbReference type="SUPFAM" id="SSF158694">
    <property type="entry name" value="UraD-Like"/>
    <property type="match status" value="1"/>
</dbReference>
<dbReference type="EMBL" id="GIIL01005292">
    <property type="protein sequence ID" value="NOV49018.1"/>
    <property type="molecule type" value="Transcribed_RNA"/>
</dbReference>
<evidence type="ECO:0000256" key="3">
    <source>
        <dbReference type="ARBA" id="ARBA00004754"/>
    </source>
</evidence>
<name>A0A6M2DV33_XENCH</name>
<sequence length="168" mass="19118">MDISEINNLTKSEFCTKFSNVVEHHVEASEYVEQQRPFQSTLDLIQKFNDYLENASADAKEMVLKLHPDLAGRLLETKNLTPESLSEQQAAGLDKLTPEEKGLMNKLNTEYKEKFGFPFIIVARENKANAILNGLQTRLQNTRQDEIVAGINQVKGICRLRILNIVKQ</sequence>
<dbReference type="GO" id="GO:0051997">
    <property type="term" value="F:2-oxo-4-hydroxy-4-carboxy-5-ureidoimidazoline decarboxylase activity"/>
    <property type="evidence" value="ECO:0007669"/>
    <property type="project" value="UniProtKB-EC"/>
</dbReference>
<proteinExistence type="inferred from homology"/>
<organism evidence="12">
    <name type="scientific">Xenopsylla cheopis</name>
    <name type="common">Oriental rat flea</name>
    <name type="synonym">Pulex cheopis</name>
    <dbReference type="NCBI Taxonomy" id="163159"/>
    <lineage>
        <taxon>Eukaryota</taxon>
        <taxon>Metazoa</taxon>
        <taxon>Ecdysozoa</taxon>
        <taxon>Arthropoda</taxon>
        <taxon>Hexapoda</taxon>
        <taxon>Insecta</taxon>
        <taxon>Pterygota</taxon>
        <taxon>Neoptera</taxon>
        <taxon>Endopterygota</taxon>
        <taxon>Siphonaptera</taxon>
        <taxon>Pulicidae</taxon>
        <taxon>Xenopsyllinae</taxon>
        <taxon>Xenopsylla</taxon>
    </lineage>
</organism>
<evidence type="ECO:0000256" key="7">
    <source>
        <dbReference type="ARBA" id="ARBA00022793"/>
    </source>
</evidence>
<dbReference type="InterPro" id="IPR017580">
    <property type="entry name" value="OHCU_decarboxylase-1"/>
</dbReference>
<dbReference type="GO" id="GO:0019628">
    <property type="term" value="P:urate catabolic process"/>
    <property type="evidence" value="ECO:0007669"/>
    <property type="project" value="UniProtKB-UniPathway"/>
</dbReference>
<evidence type="ECO:0000256" key="6">
    <source>
        <dbReference type="ARBA" id="ARBA00022631"/>
    </source>
</evidence>
<keyword evidence="6" id="KW-0659">Purine metabolism</keyword>
<dbReference type="NCBIfam" id="TIGR03164">
    <property type="entry name" value="UHCUDC"/>
    <property type="match status" value="1"/>
</dbReference>
<keyword evidence="8" id="KW-0456">Lyase</keyword>
<evidence type="ECO:0000313" key="12">
    <source>
        <dbReference type="EMBL" id="NOV49018.1"/>
    </source>
</evidence>
<keyword evidence="7" id="KW-0210">Decarboxylase</keyword>
<dbReference type="AlphaFoldDB" id="A0A6M2DV33"/>
<evidence type="ECO:0000256" key="2">
    <source>
        <dbReference type="ARBA" id="ARBA00002506"/>
    </source>
</evidence>
<comment type="function">
    <text evidence="2">Catalyzes the stereoselective decarboxylation of 2-oxo-4-hydroxy-4-carboxy-5-ureidoimidazoline (OHCU) to (S)-allantoin.</text>
</comment>
<dbReference type="InterPro" id="IPR036778">
    <property type="entry name" value="OHCU_decarboxylase_sf"/>
</dbReference>
<evidence type="ECO:0000256" key="5">
    <source>
        <dbReference type="ARBA" id="ARBA00012257"/>
    </source>
</evidence>
<evidence type="ECO:0000256" key="10">
    <source>
        <dbReference type="ARBA" id="ARBA00032116"/>
    </source>
</evidence>
<evidence type="ECO:0000256" key="9">
    <source>
        <dbReference type="ARBA" id="ARBA00030624"/>
    </source>
</evidence>
<evidence type="ECO:0000256" key="1">
    <source>
        <dbReference type="ARBA" id="ARBA00001163"/>
    </source>
</evidence>
<dbReference type="InterPro" id="IPR018020">
    <property type="entry name" value="OHCU_decarboxylase"/>
</dbReference>
<dbReference type="Pfam" id="PF09349">
    <property type="entry name" value="OHCU_decarbox"/>
    <property type="match status" value="1"/>
</dbReference>
<dbReference type="PANTHER" id="PTHR43466">
    <property type="entry name" value="2-OXO-4-HYDROXY-4-CARBOXY-5-UREIDOIMIDAZOLINE DECARBOXYLASE-RELATED"/>
    <property type="match status" value="1"/>
</dbReference>
<dbReference type="UniPathway" id="UPA00394">
    <property type="reaction ID" value="UER00652"/>
</dbReference>
<dbReference type="GO" id="GO:0006144">
    <property type="term" value="P:purine nucleobase metabolic process"/>
    <property type="evidence" value="ECO:0007669"/>
    <property type="project" value="UniProtKB-KW"/>
</dbReference>
<dbReference type="EC" id="4.1.1.97" evidence="5"/>
<dbReference type="PANTHER" id="PTHR43466:SF1">
    <property type="entry name" value="2-OXO-4-HYDROXY-4-CARBOXY-5-UREIDOIMIDAZOLINE DECARBOXYLASE-RELATED"/>
    <property type="match status" value="1"/>
</dbReference>
<reference evidence="12" key="1">
    <citation type="submission" date="2020-03" db="EMBL/GenBank/DDBJ databases">
        <title>Transcriptomic Profiling of the Digestive Tract of the Rat Flea, Xenopsylla cheopis, Following Blood Feeding and Infection with Yersinia pestis.</title>
        <authorList>
            <person name="Bland D.M."/>
            <person name="Martens C.A."/>
            <person name="Virtaneva K."/>
            <person name="Kanakabandi K."/>
            <person name="Long D."/>
            <person name="Rosenke R."/>
            <person name="Saturday G.A."/>
            <person name="Hoyt F.H."/>
            <person name="Bruno D.P."/>
            <person name="Ribeiro J.M.C."/>
            <person name="Hinnebusch J."/>
        </authorList>
    </citation>
    <scope>NUCLEOTIDE SEQUENCE</scope>
</reference>
<protein>
    <recommendedName>
        <fullName evidence="5">2-oxo-4-hydroxy-4-carboxy-5-ureidoimidazoline decarboxylase</fullName>
        <ecNumber evidence="5">4.1.1.97</ecNumber>
    </recommendedName>
    <alternativeName>
        <fullName evidence="10">Parahox neighbor</fullName>
    </alternativeName>
    <alternativeName>
        <fullName evidence="9">Ureidoimidazoline (2-oxo-4-hydroxy-4-carboxy-5-) decarboxylase</fullName>
    </alternativeName>
</protein>
<comment type="catalytic activity">
    <reaction evidence="1">
        <text>5-hydroxy-2-oxo-4-ureido-2,5-dihydro-1H-imidazole-5-carboxylate + H(+) = (S)-allantoin + CO2</text>
        <dbReference type="Rhea" id="RHEA:26301"/>
        <dbReference type="ChEBI" id="CHEBI:15378"/>
        <dbReference type="ChEBI" id="CHEBI:15678"/>
        <dbReference type="ChEBI" id="CHEBI:16526"/>
        <dbReference type="ChEBI" id="CHEBI:58639"/>
        <dbReference type="EC" id="4.1.1.97"/>
    </reaction>
</comment>
<dbReference type="GO" id="GO:0000255">
    <property type="term" value="P:allantoin metabolic process"/>
    <property type="evidence" value="ECO:0007669"/>
    <property type="project" value="InterPro"/>
</dbReference>
<dbReference type="Gene3D" id="1.10.3330.10">
    <property type="entry name" value="Oxo-4-hydroxy-4-carboxy-5-ureidoimidazoline decarboxylase"/>
    <property type="match status" value="1"/>
</dbReference>
<comment type="similarity">
    <text evidence="4">Belongs to the OHCU decarboxylase family.</text>
</comment>